<dbReference type="Proteomes" id="UP001519460">
    <property type="component" value="Unassembled WGS sequence"/>
</dbReference>
<protein>
    <submittedName>
        <fullName evidence="1">Uncharacterized protein</fullName>
    </submittedName>
</protein>
<dbReference type="AlphaFoldDB" id="A0ABD0LNE3"/>
<keyword evidence="2" id="KW-1185">Reference proteome</keyword>
<dbReference type="EMBL" id="JACVVK020000035">
    <property type="protein sequence ID" value="KAK7500728.1"/>
    <property type="molecule type" value="Genomic_DNA"/>
</dbReference>
<organism evidence="1 2">
    <name type="scientific">Batillaria attramentaria</name>
    <dbReference type="NCBI Taxonomy" id="370345"/>
    <lineage>
        <taxon>Eukaryota</taxon>
        <taxon>Metazoa</taxon>
        <taxon>Spiralia</taxon>
        <taxon>Lophotrochozoa</taxon>
        <taxon>Mollusca</taxon>
        <taxon>Gastropoda</taxon>
        <taxon>Caenogastropoda</taxon>
        <taxon>Sorbeoconcha</taxon>
        <taxon>Cerithioidea</taxon>
        <taxon>Batillariidae</taxon>
        <taxon>Batillaria</taxon>
    </lineage>
</organism>
<gene>
    <name evidence="1" type="ORF">BaRGS_00007972</name>
</gene>
<comment type="caution">
    <text evidence="1">The sequence shown here is derived from an EMBL/GenBank/DDBJ whole genome shotgun (WGS) entry which is preliminary data.</text>
</comment>
<proteinExistence type="predicted"/>
<evidence type="ECO:0000313" key="2">
    <source>
        <dbReference type="Proteomes" id="UP001519460"/>
    </source>
</evidence>
<evidence type="ECO:0000313" key="1">
    <source>
        <dbReference type="EMBL" id="KAK7500728.1"/>
    </source>
</evidence>
<reference evidence="1 2" key="1">
    <citation type="journal article" date="2023" name="Sci. Data">
        <title>Genome assembly of the Korean intertidal mud-creeper Batillaria attramentaria.</title>
        <authorList>
            <person name="Patra A.K."/>
            <person name="Ho P.T."/>
            <person name="Jun S."/>
            <person name="Lee S.J."/>
            <person name="Kim Y."/>
            <person name="Won Y.J."/>
        </authorList>
    </citation>
    <scope>NUCLEOTIDE SEQUENCE [LARGE SCALE GENOMIC DNA]</scope>
    <source>
        <strain evidence="1">Wonlab-2016</strain>
    </source>
</reference>
<name>A0ABD0LNE3_9CAEN</name>
<sequence length="99" mass="11587">MLRKLEDCRFRNRKDDTKSYVPISCGRKNYPGLEKQHSYLLPFDMNRPQASPLCLSGHLLNSRVLRQNHLLSSKTLPQVISYNRQIRYPSVSFVPHFLA</sequence>
<accession>A0ABD0LNE3</accession>